<evidence type="ECO:0000313" key="1">
    <source>
        <dbReference type="EMBL" id="OKL49049.1"/>
    </source>
</evidence>
<dbReference type="Proteomes" id="UP000186785">
    <property type="component" value="Unassembled WGS sequence"/>
</dbReference>
<comment type="caution">
    <text evidence="1">The sequence shown here is derived from an EMBL/GenBank/DDBJ whole genome shotgun (WGS) entry which is preliminary data.</text>
</comment>
<organism evidence="1 2">
    <name type="scientific">Boudabousia liubingyangii</name>
    <dbReference type="NCBI Taxonomy" id="1921764"/>
    <lineage>
        <taxon>Bacteria</taxon>
        <taxon>Bacillati</taxon>
        <taxon>Actinomycetota</taxon>
        <taxon>Actinomycetes</taxon>
        <taxon>Actinomycetales</taxon>
        <taxon>Actinomycetaceae</taxon>
        <taxon>Boudabousia</taxon>
    </lineage>
</organism>
<name>A0A1Q5PNE1_9ACTO</name>
<evidence type="ECO:0000313" key="2">
    <source>
        <dbReference type="Proteomes" id="UP000186785"/>
    </source>
</evidence>
<reference evidence="1 2" key="1">
    <citation type="submission" date="2016-11" db="EMBL/GenBank/DDBJ databases">
        <title>Actinomyces gypaetusis sp. nov. isolated from the vulture Gypaetus barbatus in Qinghai Tibet Plateau China.</title>
        <authorList>
            <person name="Meng X."/>
        </authorList>
    </citation>
    <scope>NUCLEOTIDE SEQUENCE [LARGE SCALE GENOMIC DNA]</scope>
    <source>
        <strain evidence="1 2">VUL4_2</strain>
    </source>
</reference>
<gene>
    <name evidence="1" type="ORF">BSR29_04240</name>
</gene>
<dbReference type="AlphaFoldDB" id="A0A1Q5PNE1"/>
<keyword evidence="2" id="KW-1185">Reference proteome</keyword>
<proteinExistence type="predicted"/>
<protein>
    <submittedName>
        <fullName evidence="1">Uncharacterized protein</fullName>
    </submittedName>
</protein>
<dbReference type="OrthoDB" id="3255536at2"/>
<dbReference type="RefSeq" id="WP_073709038.1">
    <property type="nucleotide sequence ID" value="NZ_MQSU01000002.1"/>
</dbReference>
<dbReference type="EMBL" id="MQSV01000002">
    <property type="protein sequence ID" value="OKL49049.1"/>
    <property type="molecule type" value="Genomic_DNA"/>
</dbReference>
<sequence length="66" mass="7644">MNNMISVRDVNRSFEAHNFNLATLGQTIRPWFKDLHDDRIEQAIDDLANETMRASAMDYLGLEFIA</sequence>
<accession>A0A1Q5PNE1</accession>